<protein>
    <submittedName>
        <fullName evidence="3">Glycosyltransferase family 4 protein</fullName>
    </submittedName>
</protein>
<dbReference type="InterPro" id="IPR001296">
    <property type="entry name" value="Glyco_trans_1"/>
</dbReference>
<feature type="domain" description="Glycosyltransferase subfamily 4-like N-terminal" evidence="2">
    <location>
        <begin position="14"/>
        <end position="179"/>
    </location>
</feature>
<comment type="caution">
    <text evidence="3">The sequence shown here is derived from an EMBL/GenBank/DDBJ whole genome shotgun (WGS) entry which is preliminary data.</text>
</comment>
<evidence type="ECO:0000313" key="3">
    <source>
        <dbReference type="EMBL" id="MFC0406747.1"/>
    </source>
</evidence>
<dbReference type="SUPFAM" id="SSF53756">
    <property type="entry name" value="UDP-Glycosyltransferase/glycogen phosphorylase"/>
    <property type="match status" value="1"/>
</dbReference>
<evidence type="ECO:0000259" key="2">
    <source>
        <dbReference type="Pfam" id="PF13579"/>
    </source>
</evidence>
<evidence type="ECO:0000259" key="1">
    <source>
        <dbReference type="Pfam" id="PF00534"/>
    </source>
</evidence>
<dbReference type="Proteomes" id="UP001589865">
    <property type="component" value="Unassembled WGS sequence"/>
</dbReference>
<dbReference type="InterPro" id="IPR028098">
    <property type="entry name" value="Glyco_trans_4-like_N"/>
</dbReference>
<reference evidence="3 4" key="1">
    <citation type="submission" date="2024-09" db="EMBL/GenBank/DDBJ databases">
        <authorList>
            <person name="Sun Q."/>
            <person name="Mori K."/>
        </authorList>
    </citation>
    <scope>NUCLEOTIDE SEQUENCE [LARGE SCALE GENOMIC DNA]</scope>
    <source>
        <strain evidence="3 4">TBRC 5777</strain>
    </source>
</reference>
<accession>A0ABV6JM13</accession>
<feature type="domain" description="Glycosyl transferase family 1" evidence="1">
    <location>
        <begin position="194"/>
        <end position="351"/>
    </location>
</feature>
<dbReference type="RefSeq" id="WP_377042425.1">
    <property type="nucleotide sequence ID" value="NZ_JBHLUN010000001.1"/>
</dbReference>
<dbReference type="PANTHER" id="PTHR45947">
    <property type="entry name" value="SULFOQUINOVOSYL TRANSFERASE SQD2"/>
    <property type="match status" value="1"/>
</dbReference>
<dbReference type="Pfam" id="PF13579">
    <property type="entry name" value="Glyco_trans_4_4"/>
    <property type="match status" value="1"/>
</dbReference>
<dbReference type="PANTHER" id="PTHR45947:SF3">
    <property type="entry name" value="SULFOQUINOVOSYL TRANSFERASE SQD2"/>
    <property type="match status" value="1"/>
</dbReference>
<dbReference type="Pfam" id="PF00534">
    <property type="entry name" value="Glycos_transf_1"/>
    <property type="match status" value="1"/>
</dbReference>
<dbReference type="Gene3D" id="3.40.50.2000">
    <property type="entry name" value="Glycogen Phosphorylase B"/>
    <property type="match status" value="2"/>
</dbReference>
<dbReference type="EMBL" id="JBHLUN010000001">
    <property type="protein sequence ID" value="MFC0406747.1"/>
    <property type="molecule type" value="Genomic_DNA"/>
</dbReference>
<proteinExistence type="predicted"/>
<evidence type="ECO:0000313" key="4">
    <source>
        <dbReference type="Proteomes" id="UP001589865"/>
    </source>
</evidence>
<organism evidence="3 4">
    <name type="scientific">Roseomonas elaeocarpi</name>
    <dbReference type="NCBI Taxonomy" id="907779"/>
    <lineage>
        <taxon>Bacteria</taxon>
        <taxon>Pseudomonadati</taxon>
        <taxon>Pseudomonadota</taxon>
        <taxon>Alphaproteobacteria</taxon>
        <taxon>Acetobacterales</taxon>
        <taxon>Roseomonadaceae</taxon>
        <taxon>Roseomonas</taxon>
    </lineage>
</organism>
<sequence length="392" mass="42161">MRILYSHRIRSRDGQAVHLEAMVAALRAEGHEVRVVGPAGFERGSLGGDSQAVSFIRRRLPAWVGELAELAYAVPATIRLDRAAATFRPDAIYERANLFHLAGTVVAARRGLPLLLEVNAPLAEERARFGGLALRPIAALFERLVWRRADRVLPVTAVLAAQVAQAGVPASRITVVPNGIAPEDFPARPTAPSRDNIVLGFIGFLRDWHGLASVVRAVAAVEPALRPVLHVAGDGPARAGLERTAAECGVADRVRFTGLIPREQVPEVIAGFDIALQPAAVAYACPLKVLEYMAAGRPILAPDQPNIRELLEHDRTALLFDPADPDALWRGAMRLAGDPALRRRLGEAARAEILRRDLTWQGHARRVARLAAAEASRRGARPAAGTAPEPAA</sequence>
<gene>
    <name evidence="3" type="ORF">ACFFGY_00710</name>
</gene>
<keyword evidence="4" id="KW-1185">Reference proteome</keyword>
<dbReference type="CDD" id="cd03794">
    <property type="entry name" value="GT4_WbuB-like"/>
    <property type="match status" value="1"/>
</dbReference>
<dbReference type="InterPro" id="IPR050194">
    <property type="entry name" value="Glycosyltransferase_grp1"/>
</dbReference>
<name>A0ABV6JM13_9PROT</name>